<accession>A0A061JBR2</accession>
<organism evidence="1 2">
    <name type="scientific">Trypanosoma rangeli SC58</name>
    <dbReference type="NCBI Taxonomy" id="429131"/>
    <lineage>
        <taxon>Eukaryota</taxon>
        <taxon>Discoba</taxon>
        <taxon>Euglenozoa</taxon>
        <taxon>Kinetoplastea</taxon>
        <taxon>Metakinetoplastina</taxon>
        <taxon>Trypanosomatida</taxon>
        <taxon>Trypanosomatidae</taxon>
        <taxon>Trypanosoma</taxon>
        <taxon>Herpetosoma</taxon>
    </lineage>
</organism>
<gene>
    <name evidence="1" type="ORF">TRSC58_00442</name>
</gene>
<dbReference type="OrthoDB" id="269259at2759"/>
<reference evidence="1 2" key="1">
    <citation type="submission" date="2013-07" db="EMBL/GenBank/DDBJ databases">
        <authorList>
            <person name="Stoco P.H."/>
            <person name="Wagner G."/>
            <person name="Gerber A."/>
            <person name="Zaha A."/>
            <person name="Thompson C."/>
            <person name="Bartholomeu D.C."/>
            <person name="Luckemeyer D.D."/>
            <person name="Bahia D."/>
            <person name="Loreto E."/>
            <person name="Prestes E.B."/>
            <person name="Lima F.M."/>
            <person name="Rodrigues-Luiz G."/>
            <person name="Vallejo G.A."/>
            <person name="Filho J.F."/>
            <person name="Monteiro K.M."/>
            <person name="Tyler K.M."/>
            <person name="de Almeida L.G."/>
            <person name="Ortiz M.F."/>
            <person name="Siervo M.A."/>
            <person name="de Moraes M.H."/>
            <person name="Cunha O.L."/>
            <person name="Mendonca-Neto R."/>
            <person name="Silva R."/>
            <person name="Teixeira S.M."/>
            <person name="Murta S.M."/>
            <person name="Sincero T.C."/>
            <person name="Mendes T.A."/>
            <person name="Urmenyi T.P."/>
            <person name="Silva V.G."/>
            <person name="da Rocha W.D."/>
            <person name="Andersson B."/>
            <person name="Romanha A.J."/>
            <person name="Steindel M."/>
            <person name="de Vasconcelos A.T."/>
            <person name="Grisard E.C."/>
        </authorList>
    </citation>
    <scope>NUCLEOTIDE SEQUENCE [LARGE SCALE GENOMIC DNA]</scope>
    <source>
        <strain evidence="1 2">SC58</strain>
    </source>
</reference>
<comment type="caution">
    <text evidence="1">The sequence shown here is derived from an EMBL/GenBank/DDBJ whole genome shotgun (WGS) entry which is preliminary data.</text>
</comment>
<dbReference type="EMBL" id="AUPL01000442">
    <property type="protein sequence ID" value="ESL11800.1"/>
    <property type="molecule type" value="Genomic_DNA"/>
</dbReference>
<dbReference type="VEuPathDB" id="TriTrypDB:TRSC58_00442"/>
<protein>
    <submittedName>
        <fullName evidence="1">Uncharacterized protein</fullName>
    </submittedName>
</protein>
<evidence type="ECO:0000313" key="1">
    <source>
        <dbReference type="EMBL" id="ESL11800.1"/>
    </source>
</evidence>
<evidence type="ECO:0000313" key="2">
    <source>
        <dbReference type="Proteomes" id="UP000031737"/>
    </source>
</evidence>
<name>A0A061JBR2_TRYRA</name>
<proteinExistence type="predicted"/>
<dbReference type="Proteomes" id="UP000031737">
    <property type="component" value="Unassembled WGS sequence"/>
</dbReference>
<keyword evidence="2" id="KW-1185">Reference proteome</keyword>
<dbReference type="AlphaFoldDB" id="A0A061JBR2"/>
<sequence length="212" mass="25038">MREKVVPIPFLGKEVSAWLYRTTRRVREHPYRASGIVFGVAVGTILYEANVTHKDRIPSPNVNNHLEYELLRGARVAQSIGDDTLEEPPRQAGLHVMNSQTLDKKRYNHNTAVMGRVKELEQLIANTSDSEKRGELQHLLDEEREYEKKHCNTTMKVTNGQLYVREPHWNIRNNERNWTILARDQQQQKDHYWYRLERSREDDFARNTYSHS</sequence>